<reference evidence="1 2" key="1">
    <citation type="journal article" date="2020" name="Genomics">
        <title>Complete, high-quality genomes from long-read metagenomic sequencing of two wolf lichen thalli reveals enigmatic genome architecture.</title>
        <authorList>
            <person name="McKenzie S.K."/>
            <person name="Walston R.F."/>
            <person name="Allen J.L."/>
        </authorList>
    </citation>
    <scope>NUCLEOTIDE SEQUENCE [LARGE SCALE GENOMIC DNA]</scope>
    <source>
        <strain evidence="1">WasteWater1</strain>
    </source>
</reference>
<dbReference type="RefSeq" id="XP_037148133.1">
    <property type="nucleotide sequence ID" value="XM_037296952.1"/>
</dbReference>
<keyword evidence="2" id="KW-1185">Reference proteome</keyword>
<name>A0A8H6C829_9LECA</name>
<proteinExistence type="predicted"/>
<organism evidence="1 2">
    <name type="scientific">Letharia lupina</name>
    <dbReference type="NCBI Taxonomy" id="560253"/>
    <lineage>
        <taxon>Eukaryota</taxon>
        <taxon>Fungi</taxon>
        <taxon>Dikarya</taxon>
        <taxon>Ascomycota</taxon>
        <taxon>Pezizomycotina</taxon>
        <taxon>Lecanoromycetes</taxon>
        <taxon>OSLEUM clade</taxon>
        <taxon>Lecanoromycetidae</taxon>
        <taxon>Lecanorales</taxon>
        <taxon>Lecanorineae</taxon>
        <taxon>Parmeliaceae</taxon>
        <taxon>Letharia</taxon>
    </lineage>
</organism>
<accession>A0A8H6C829</accession>
<dbReference type="AlphaFoldDB" id="A0A8H6C829"/>
<protein>
    <submittedName>
        <fullName evidence="1">Uncharacterized protein</fullName>
    </submittedName>
</protein>
<dbReference type="EMBL" id="JACCJB010000022">
    <property type="protein sequence ID" value="KAF6218698.1"/>
    <property type="molecule type" value="Genomic_DNA"/>
</dbReference>
<comment type="caution">
    <text evidence="1">The sequence shown here is derived from an EMBL/GenBank/DDBJ whole genome shotgun (WGS) entry which is preliminary data.</text>
</comment>
<gene>
    <name evidence="1" type="ORF">HO133_006049</name>
</gene>
<evidence type="ECO:0000313" key="1">
    <source>
        <dbReference type="EMBL" id="KAF6218698.1"/>
    </source>
</evidence>
<evidence type="ECO:0000313" key="2">
    <source>
        <dbReference type="Proteomes" id="UP000593566"/>
    </source>
</evidence>
<sequence length="191" mass="20585">MTNRKQRAFHSLHLFRVAKPSLGPPVIAILHKRLLVSVRNPRAHTDHARLGGRRDGVEDAGSPFIGRGGVNHDIDGYGGDKMGGAARIADIADDGDDHVLDEGFGFGRGAGETVNGVVAERKRDLARGRPRPGETALITAGGDISDLSKADASNEAQLTSISPYLHTSICDFQNTMFAIVIDWLDIFLTYE</sequence>
<dbReference type="Proteomes" id="UP000593566">
    <property type="component" value="Unassembled WGS sequence"/>
</dbReference>
<dbReference type="GeneID" id="59334454"/>